<evidence type="ECO:0000256" key="1">
    <source>
        <dbReference type="SAM" id="MobiDB-lite"/>
    </source>
</evidence>
<evidence type="ECO:0000313" key="2">
    <source>
        <dbReference type="EMBL" id="EKV30494.1"/>
    </source>
</evidence>
<proteinExistence type="predicted"/>
<protein>
    <submittedName>
        <fullName evidence="2">Uncharacterized protein</fullName>
    </submittedName>
</protein>
<comment type="caution">
    <text evidence="2">The sequence shown here is derived from an EMBL/GenBank/DDBJ whole genome shotgun (WGS) entry which is preliminary data.</text>
</comment>
<feature type="compositionally biased region" description="Basic and acidic residues" evidence="1">
    <location>
        <begin position="41"/>
        <end position="58"/>
    </location>
</feature>
<dbReference type="AlphaFoldDB" id="K9H0B2"/>
<dbReference type="Proteomes" id="UP000009881">
    <property type="component" value="Unassembled WGS sequence"/>
</dbReference>
<reference evidence="2 3" key="1">
    <citation type="journal article" date="2013" name="Genome Announc.">
        <title>Draft Genome Sequence of an Alphaproteobacterium, Caenispirillum salinarum AK4(T), Isolated from a Solar Saltern.</title>
        <authorList>
            <person name="Khatri I."/>
            <person name="Singh A."/>
            <person name="Korpole S."/>
            <person name="Pinnaka A.K."/>
            <person name="Subramanian S."/>
        </authorList>
    </citation>
    <scope>NUCLEOTIDE SEQUENCE [LARGE SCALE GENOMIC DNA]</scope>
    <source>
        <strain evidence="2 3">AK4</strain>
    </source>
</reference>
<sequence length="58" mass="6503">MPDPHIPEPPSDAEVKRISEQQKYLHDDWTGDGCDNKTPTRPKDETVKQDDQGRAGGD</sequence>
<evidence type="ECO:0000313" key="3">
    <source>
        <dbReference type="Proteomes" id="UP000009881"/>
    </source>
</evidence>
<dbReference type="OrthoDB" id="7307484at2"/>
<keyword evidence="3" id="KW-1185">Reference proteome</keyword>
<gene>
    <name evidence="2" type="ORF">C882_4453</name>
</gene>
<name>K9H0B2_9PROT</name>
<dbReference type="RefSeq" id="WP_009540561.1">
    <property type="nucleotide sequence ID" value="NZ_ANHY01000008.1"/>
</dbReference>
<dbReference type="EMBL" id="ANHY01000008">
    <property type="protein sequence ID" value="EKV30494.1"/>
    <property type="molecule type" value="Genomic_DNA"/>
</dbReference>
<feature type="region of interest" description="Disordered" evidence="1">
    <location>
        <begin position="24"/>
        <end position="58"/>
    </location>
</feature>
<organism evidence="2 3">
    <name type="scientific">Caenispirillum salinarum AK4</name>
    <dbReference type="NCBI Taxonomy" id="1238182"/>
    <lineage>
        <taxon>Bacteria</taxon>
        <taxon>Pseudomonadati</taxon>
        <taxon>Pseudomonadota</taxon>
        <taxon>Alphaproteobacteria</taxon>
        <taxon>Rhodospirillales</taxon>
        <taxon>Novispirillaceae</taxon>
        <taxon>Caenispirillum</taxon>
    </lineage>
</organism>
<accession>K9H0B2</accession>